<accession>X0XBG3</accession>
<feature type="non-terminal residue" evidence="2">
    <location>
        <position position="1"/>
    </location>
</feature>
<proteinExistence type="predicted"/>
<comment type="caution">
    <text evidence="2">The sequence shown here is derived from an EMBL/GenBank/DDBJ whole genome shotgun (WGS) entry which is preliminary data.</text>
</comment>
<gene>
    <name evidence="2" type="ORF">S01H1_67723</name>
</gene>
<sequence>RPDKWKNAAQVRRESRGHSLPEELLRAVAPGSIPPRKIRDLTLGAMR</sequence>
<protein>
    <submittedName>
        <fullName evidence="2">Uncharacterized protein</fullName>
    </submittedName>
</protein>
<feature type="compositionally biased region" description="Basic and acidic residues" evidence="1">
    <location>
        <begin position="1"/>
        <end position="25"/>
    </location>
</feature>
<feature type="region of interest" description="Disordered" evidence="1">
    <location>
        <begin position="1"/>
        <end position="28"/>
    </location>
</feature>
<dbReference type="EMBL" id="BARS01044874">
    <property type="protein sequence ID" value="GAG40509.1"/>
    <property type="molecule type" value="Genomic_DNA"/>
</dbReference>
<dbReference type="AlphaFoldDB" id="X0XBG3"/>
<evidence type="ECO:0000313" key="2">
    <source>
        <dbReference type="EMBL" id="GAG40509.1"/>
    </source>
</evidence>
<name>X0XBG3_9ZZZZ</name>
<reference evidence="2" key="1">
    <citation type="journal article" date="2014" name="Front. Microbiol.">
        <title>High frequency of phylogenetically diverse reductive dehalogenase-homologous genes in deep subseafloor sedimentary metagenomes.</title>
        <authorList>
            <person name="Kawai M."/>
            <person name="Futagami T."/>
            <person name="Toyoda A."/>
            <person name="Takaki Y."/>
            <person name="Nishi S."/>
            <person name="Hori S."/>
            <person name="Arai W."/>
            <person name="Tsubouchi T."/>
            <person name="Morono Y."/>
            <person name="Uchiyama I."/>
            <person name="Ito T."/>
            <person name="Fujiyama A."/>
            <person name="Inagaki F."/>
            <person name="Takami H."/>
        </authorList>
    </citation>
    <scope>NUCLEOTIDE SEQUENCE</scope>
    <source>
        <strain evidence="2">Expedition CK06-06</strain>
    </source>
</reference>
<evidence type="ECO:0000256" key="1">
    <source>
        <dbReference type="SAM" id="MobiDB-lite"/>
    </source>
</evidence>
<organism evidence="2">
    <name type="scientific">marine sediment metagenome</name>
    <dbReference type="NCBI Taxonomy" id="412755"/>
    <lineage>
        <taxon>unclassified sequences</taxon>
        <taxon>metagenomes</taxon>
        <taxon>ecological metagenomes</taxon>
    </lineage>
</organism>